<keyword evidence="5" id="KW-0997">Cell inner membrane</keyword>
<keyword evidence="4" id="KW-1003">Cell membrane</keyword>
<evidence type="ECO:0000259" key="22">
    <source>
        <dbReference type="PROSITE" id="PS50885"/>
    </source>
</evidence>
<dbReference type="SMART" id="SM00448">
    <property type="entry name" value="REC"/>
    <property type="match status" value="1"/>
</dbReference>
<feature type="domain" description="HAMP" evidence="22">
    <location>
        <begin position="196"/>
        <end position="248"/>
    </location>
</feature>
<gene>
    <name evidence="24" type="ORF">J2T60_000647</name>
</gene>
<dbReference type="SMART" id="SM00388">
    <property type="entry name" value="HisKA"/>
    <property type="match status" value="1"/>
</dbReference>
<evidence type="ECO:0000256" key="17">
    <source>
        <dbReference type="SAM" id="Coils"/>
    </source>
</evidence>
<dbReference type="InterPro" id="IPR036641">
    <property type="entry name" value="HPT_dom_sf"/>
</dbReference>
<dbReference type="PANTHER" id="PTHR45339:SF1">
    <property type="entry name" value="HYBRID SIGNAL TRANSDUCTION HISTIDINE KINASE J"/>
    <property type="match status" value="1"/>
</dbReference>
<dbReference type="InterPro" id="IPR011006">
    <property type="entry name" value="CheY-like_superfamily"/>
</dbReference>
<sequence length="919" mass="101786">MLRLRNQILLIALLPAALLTLTIGSYLLATRIADMRESQQEYGENIVRHLAPASEYAVFSGNQQALDRLSQNLVAEPSVSQLRILDADGVVISEALSDAQTDSSSLFSRLYPVAEEDLQFSAPIEIGDEPGGEFESLFADQPGEGLPGDERIIGQVELQLSPLPLMERQTEVLGRGLVMILGGLFIVWLMAVQAGLKMVRPLNQVVDAITRFRQGEQDARVPLNSRGEAGLLEKGFNELADEVQTAHQYLESQVEKATAELRETLEAVEIKNVELDLARKRAEASNQIKSEFLANISHEIRTPMNAIFGYTQLLGRTQLKANQKEYLGTIQRSAESLLALLEDVLNLSRIEAGRVEVEETICQPAELIEDTMAMMAPGIFHKGLELIWAPLHRLPAEILVDKVKLRQILSNLLSNAAKFTDEGYVKVNAQLEINQDSHSWLIIDVIDTGIGIHKDDTWKLFQAFSQLDSSSARRHQGAGLGLVICEQLTKLLGGQINVESEPGLGSHFTIQLPVKVLTPERGLPLANHSLVLFSPEREMAEALSRRLRAWGAEVNHIDEEQKIRAAGTGGNLIIIEISQGMLEQGERLESIQAQLPNDARVLVLISSLDRDILQRIESWLHQPALPRTISSKQLLETLHEYLNEPQSLTPTSVRHATQQSLFGLNVMVVEDNRINRHLTREFLEVAGAVVRTAVDGPDALEQLNNWKPDLILMDIQLPSMDGLETTLALRERYGFSNTPVLALTASAGEGERKRCQKAGLDDVLVKPVPAETLVERIRRALRLRRPSHFANGSSTDQSPSHGGKVSNSPPQPMGRENGGNLKPEIAAMVLDDLPKQSDKARQYLSSEDWDHLDAEVHRMRGTAAFCGFNALAECCESIRACIDQGSDPVSLSRKIQQMQKEVDAVLKDIQYQLESGRDR</sequence>
<dbReference type="InterPro" id="IPR005467">
    <property type="entry name" value="His_kinase_dom"/>
</dbReference>
<feature type="modified residue" description="4-aspartylphosphate" evidence="16">
    <location>
        <position position="714"/>
    </location>
</feature>
<dbReference type="PANTHER" id="PTHR45339">
    <property type="entry name" value="HYBRID SIGNAL TRANSDUCTION HISTIDINE KINASE J"/>
    <property type="match status" value="1"/>
</dbReference>
<dbReference type="GO" id="GO:0004673">
    <property type="term" value="F:protein histidine kinase activity"/>
    <property type="evidence" value="ECO:0007669"/>
    <property type="project" value="UniProtKB-EC"/>
</dbReference>
<evidence type="ECO:0000256" key="11">
    <source>
        <dbReference type="ARBA" id="ARBA00022840"/>
    </source>
</evidence>
<feature type="compositionally biased region" description="Polar residues" evidence="18">
    <location>
        <begin position="790"/>
        <end position="808"/>
    </location>
</feature>
<dbReference type="EMBL" id="JALJYF010000001">
    <property type="protein sequence ID" value="MCP1726682.1"/>
    <property type="molecule type" value="Genomic_DNA"/>
</dbReference>
<keyword evidence="14 19" id="KW-0472">Membrane</keyword>
<name>A0ABT1G9R6_9GAMM</name>
<evidence type="ECO:0000256" key="16">
    <source>
        <dbReference type="PROSITE-ProRule" id="PRU00169"/>
    </source>
</evidence>
<keyword evidence="6 16" id="KW-0597">Phosphoprotein</keyword>
<dbReference type="Gene3D" id="3.30.565.10">
    <property type="entry name" value="Histidine kinase-like ATPase, C-terminal domain"/>
    <property type="match status" value="1"/>
</dbReference>
<dbReference type="SUPFAM" id="SSF47384">
    <property type="entry name" value="Homodimeric domain of signal transducing histidine kinase"/>
    <property type="match status" value="1"/>
</dbReference>
<dbReference type="SUPFAM" id="SSF158472">
    <property type="entry name" value="HAMP domain-like"/>
    <property type="match status" value="1"/>
</dbReference>
<evidence type="ECO:0000256" key="9">
    <source>
        <dbReference type="ARBA" id="ARBA00022741"/>
    </source>
</evidence>
<evidence type="ECO:0000256" key="1">
    <source>
        <dbReference type="ARBA" id="ARBA00000085"/>
    </source>
</evidence>
<evidence type="ECO:0000256" key="15">
    <source>
        <dbReference type="PROSITE-ProRule" id="PRU00110"/>
    </source>
</evidence>
<keyword evidence="11" id="KW-0067">ATP-binding</keyword>
<dbReference type="SUPFAM" id="SSF47226">
    <property type="entry name" value="Histidine-containing phosphotransfer domain, HPT domain"/>
    <property type="match status" value="1"/>
</dbReference>
<dbReference type="PROSITE" id="PS50110">
    <property type="entry name" value="RESPONSE_REGULATORY"/>
    <property type="match status" value="1"/>
</dbReference>
<evidence type="ECO:0000256" key="10">
    <source>
        <dbReference type="ARBA" id="ARBA00022777"/>
    </source>
</evidence>
<dbReference type="Gene3D" id="1.10.287.130">
    <property type="match status" value="1"/>
</dbReference>
<feature type="modified residue" description="Phosphohistidine" evidence="15">
    <location>
        <position position="857"/>
    </location>
</feature>
<dbReference type="InterPro" id="IPR036890">
    <property type="entry name" value="HATPase_C_sf"/>
</dbReference>
<dbReference type="PROSITE" id="PS50109">
    <property type="entry name" value="HIS_KIN"/>
    <property type="match status" value="1"/>
</dbReference>
<keyword evidence="7 24" id="KW-0808">Transferase</keyword>
<evidence type="ECO:0000256" key="4">
    <source>
        <dbReference type="ARBA" id="ARBA00022475"/>
    </source>
</evidence>
<protein>
    <recommendedName>
        <fullName evidence="3">histidine kinase</fullName>
        <ecNumber evidence="3">2.7.13.3</ecNumber>
    </recommendedName>
</protein>
<evidence type="ECO:0000256" key="7">
    <source>
        <dbReference type="ARBA" id="ARBA00022679"/>
    </source>
</evidence>
<feature type="domain" description="HPt" evidence="23">
    <location>
        <begin position="818"/>
        <end position="916"/>
    </location>
</feature>
<evidence type="ECO:0000259" key="20">
    <source>
        <dbReference type="PROSITE" id="PS50109"/>
    </source>
</evidence>
<dbReference type="Pfam" id="PF09984">
    <property type="entry name" value="sCache_4"/>
    <property type="match status" value="1"/>
</dbReference>
<dbReference type="Pfam" id="PF02518">
    <property type="entry name" value="HATPase_c"/>
    <property type="match status" value="1"/>
</dbReference>
<dbReference type="SUPFAM" id="SSF55874">
    <property type="entry name" value="ATPase domain of HSP90 chaperone/DNA topoisomerase II/histidine kinase"/>
    <property type="match status" value="1"/>
</dbReference>
<dbReference type="CDD" id="cd16922">
    <property type="entry name" value="HATPase_EvgS-ArcB-TorS-like"/>
    <property type="match status" value="1"/>
</dbReference>
<evidence type="ECO:0000256" key="12">
    <source>
        <dbReference type="ARBA" id="ARBA00022989"/>
    </source>
</evidence>
<evidence type="ECO:0000256" key="5">
    <source>
        <dbReference type="ARBA" id="ARBA00022519"/>
    </source>
</evidence>
<dbReference type="PROSITE" id="PS50885">
    <property type="entry name" value="HAMP"/>
    <property type="match status" value="1"/>
</dbReference>
<evidence type="ECO:0000256" key="2">
    <source>
        <dbReference type="ARBA" id="ARBA00004429"/>
    </source>
</evidence>
<dbReference type="CDD" id="cd00082">
    <property type="entry name" value="HisKA"/>
    <property type="match status" value="1"/>
</dbReference>
<dbReference type="Gene3D" id="3.40.50.2300">
    <property type="match status" value="1"/>
</dbReference>
<feature type="coiled-coil region" evidence="17">
    <location>
        <begin position="240"/>
        <end position="267"/>
    </location>
</feature>
<evidence type="ECO:0000256" key="18">
    <source>
        <dbReference type="SAM" id="MobiDB-lite"/>
    </source>
</evidence>
<evidence type="ECO:0000313" key="24">
    <source>
        <dbReference type="EMBL" id="MCP1726682.1"/>
    </source>
</evidence>
<comment type="subcellular location">
    <subcellularLocation>
        <location evidence="2">Cell inner membrane</location>
        <topology evidence="2">Multi-pass membrane protein</topology>
    </subcellularLocation>
</comment>
<dbReference type="PRINTS" id="PR00344">
    <property type="entry name" value="BCTRLSENSOR"/>
</dbReference>
<evidence type="ECO:0000313" key="25">
    <source>
        <dbReference type="Proteomes" id="UP001523550"/>
    </source>
</evidence>
<dbReference type="RefSeq" id="WP_253445367.1">
    <property type="nucleotide sequence ID" value="NZ_JALJYF010000001.1"/>
</dbReference>
<dbReference type="InterPro" id="IPR003660">
    <property type="entry name" value="HAMP_dom"/>
</dbReference>
<dbReference type="Proteomes" id="UP001523550">
    <property type="component" value="Unassembled WGS sequence"/>
</dbReference>
<evidence type="ECO:0000256" key="8">
    <source>
        <dbReference type="ARBA" id="ARBA00022692"/>
    </source>
</evidence>
<evidence type="ECO:0000256" key="6">
    <source>
        <dbReference type="ARBA" id="ARBA00022553"/>
    </source>
</evidence>
<dbReference type="SMART" id="SM00387">
    <property type="entry name" value="HATPase_c"/>
    <property type="match status" value="1"/>
</dbReference>
<keyword evidence="17" id="KW-0175">Coiled coil</keyword>
<evidence type="ECO:0000256" key="19">
    <source>
        <dbReference type="SAM" id="Phobius"/>
    </source>
</evidence>
<dbReference type="Gene3D" id="1.20.120.160">
    <property type="entry name" value="HPT domain"/>
    <property type="match status" value="1"/>
</dbReference>
<dbReference type="InterPro" id="IPR004358">
    <property type="entry name" value="Sig_transdc_His_kin-like_C"/>
</dbReference>
<dbReference type="Gene3D" id="6.10.340.10">
    <property type="match status" value="1"/>
</dbReference>
<comment type="catalytic activity">
    <reaction evidence="1">
        <text>ATP + protein L-histidine = ADP + protein N-phospho-L-histidine.</text>
        <dbReference type="EC" id="2.7.13.3"/>
    </reaction>
</comment>
<dbReference type="PROSITE" id="PS50894">
    <property type="entry name" value="HPT"/>
    <property type="match status" value="1"/>
</dbReference>
<organism evidence="24 25">
    <name type="scientific">Natronospira proteinivora</name>
    <dbReference type="NCBI Taxonomy" id="1807133"/>
    <lineage>
        <taxon>Bacteria</taxon>
        <taxon>Pseudomonadati</taxon>
        <taxon>Pseudomonadota</taxon>
        <taxon>Gammaproteobacteria</taxon>
        <taxon>Natronospirales</taxon>
        <taxon>Natronospiraceae</taxon>
        <taxon>Natronospira</taxon>
    </lineage>
</organism>
<keyword evidence="25" id="KW-1185">Reference proteome</keyword>
<evidence type="ECO:0000256" key="14">
    <source>
        <dbReference type="ARBA" id="ARBA00023136"/>
    </source>
</evidence>
<dbReference type="SUPFAM" id="SSF52172">
    <property type="entry name" value="CheY-like"/>
    <property type="match status" value="1"/>
</dbReference>
<keyword evidence="8 19" id="KW-0812">Transmembrane</keyword>
<dbReference type="CDD" id="cd06225">
    <property type="entry name" value="HAMP"/>
    <property type="match status" value="1"/>
</dbReference>
<evidence type="ECO:0000259" key="23">
    <source>
        <dbReference type="PROSITE" id="PS50894"/>
    </source>
</evidence>
<evidence type="ECO:0000256" key="3">
    <source>
        <dbReference type="ARBA" id="ARBA00012438"/>
    </source>
</evidence>
<dbReference type="Pfam" id="PF00072">
    <property type="entry name" value="Response_reg"/>
    <property type="match status" value="1"/>
</dbReference>
<evidence type="ECO:0000256" key="13">
    <source>
        <dbReference type="ARBA" id="ARBA00023012"/>
    </source>
</evidence>
<keyword evidence="13" id="KW-0902">Two-component regulatory system</keyword>
<dbReference type="Pfam" id="PF00512">
    <property type="entry name" value="HisKA"/>
    <property type="match status" value="1"/>
</dbReference>
<feature type="transmembrane region" description="Helical" evidence="19">
    <location>
        <begin position="172"/>
        <end position="192"/>
    </location>
</feature>
<reference evidence="24 25" key="1">
    <citation type="submission" date="2022-03" db="EMBL/GenBank/DDBJ databases">
        <title>Genomic Encyclopedia of Type Strains, Phase III (KMG-III): the genomes of soil and plant-associated and newly described type strains.</title>
        <authorList>
            <person name="Whitman W."/>
        </authorList>
    </citation>
    <scope>NUCLEOTIDE SEQUENCE [LARGE SCALE GENOMIC DNA]</scope>
    <source>
        <strain evidence="24 25">BSker1</strain>
    </source>
</reference>
<dbReference type="InterPro" id="IPR003661">
    <property type="entry name" value="HisK_dim/P_dom"/>
</dbReference>
<keyword evidence="9" id="KW-0547">Nucleotide-binding</keyword>
<feature type="domain" description="Response regulatory" evidence="21">
    <location>
        <begin position="665"/>
        <end position="781"/>
    </location>
</feature>
<feature type="region of interest" description="Disordered" evidence="18">
    <location>
        <begin position="785"/>
        <end position="820"/>
    </location>
</feature>
<dbReference type="InterPro" id="IPR036097">
    <property type="entry name" value="HisK_dim/P_sf"/>
</dbReference>
<dbReference type="InterPro" id="IPR003594">
    <property type="entry name" value="HATPase_dom"/>
</dbReference>
<dbReference type="SMART" id="SM00304">
    <property type="entry name" value="HAMP"/>
    <property type="match status" value="1"/>
</dbReference>
<dbReference type="InterPro" id="IPR019247">
    <property type="entry name" value="Histidine_kinase_BarA_N"/>
</dbReference>
<dbReference type="InterPro" id="IPR008207">
    <property type="entry name" value="Sig_transdc_His_kin_Hpt_dom"/>
</dbReference>
<feature type="domain" description="Histidine kinase" evidence="20">
    <location>
        <begin position="295"/>
        <end position="516"/>
    </location>
</feature>
<evidence type="ECO:0000259" key="21">
    <source>
        <dbReference type="PROSITE" id="PS50110"/>
    </source>
</evidence>
<dbReference type="Pfam" id="PF00672">
    <property type="entry name" value="HAMP"/>
    <property type="match status" value="1"/>
</dbReference>
<keyword evidence="12 19" id="KW-1133">Transmembrane helix</keyword>
<keyword evidence="10 24" id="KW-0418">Kinase</keyword>
<dbReference type="CDD" id="cd17546">
    <property type="entry name" value="REC_hyHK_CKI1_RcsC-like"/>
    <property type="match status" value="1"/>
</dbReference>
<comment type="caution">
    <text evidence="24">The sequence shown here is derived from an EMBL/GenBank/DDBJ whole genome shotgun (WGS) entry which is preliminary data.</text>
</comment>
<dbReference type="EC" id="2.7.13.3" evidence="3"/>
<dbReference type="Pfam" id="PF01627">
    <property type="entry name" value="Hpt"/>
    <property type="match status" value="1"/>
</dbReference>
<accession>A0ABT1G9R6</accession>
<proteinExistence type="predicted"/>
<dbReference type="InterPro" id="IPR001789">
    <property type="entry name" value="Sig_transdc_resp-reg_receiver"/>
</dbReference>